<sequence>MPLGFRAWLEGKKTYIMIVATLCYALGGWVGGFVEPQIAIGLILGALGLGGIKSAIARLLGI</sequence>
<feature type="transmembrane region" description="Helical" evidence="1">
    <location>
        <begin position="14"/>
        <end position="32"/>
    </location>
</feature>
<protein>
    <submittedName>
        <fullName evidence="2">Uncharacterized protein</fullName>
    </submittedName>
</protein>
<feature type="non-terminal residue" evidence="2">
    <location>
        <position position="62"/>
    </location>
</feature>
<gene>
    <name evidence="2" type="ORF">S03H2_22960</name>
</gene>
<evidence type="ECO:0000256" key="1">
    <source>
        <dbReference type="SAM" id="Phobius"/>
    </source>
</evidence>
<dbReference type="EMBL" id="BARU01012458">
    <property type="protein sequence ID" value="GAH41385.1"/>
    <property type="molecule type" value="Genomic_DNA"/>
</dbReference>
<keyword evidence="1" id="KW-0812">Transmembrane</keyword>
<proteinExistence type="predicted"/>
<dbReference type="AlphaFoldDB" id="X1G979"/>
<comment type="caution">
    <text evidence="2">The sequence shown here is derived from an EMBL/GenBank/DDBJ whole genome shotgun (WGS) entry which is preliminary data.</text>
</comment>
<accession>X1G979</accession>
<name>X1G979_9ZZZZ</name>
<keyword evidence="1" id="KW-1133">Transmembrane helix</keyword>
<organism evidence="2">
    <name type="scientific">marine sediment metagenome</name>
    <dbReference type="NCBI Taxonomy" id="412755"/>
    <lineage>
        <taxon>unclassified sequences</taxon>
        <taxon>metagenomes</taxon>
        <taxon>ecological metagenomes</taxon>
    </lineage>
</organism>
<evidence type="ECO:0000313" key="2">
    <source>
        <dbReference type="EMBL" id="GAH41385.1"/>
    </source>
</evidence>
<feature type="transmembrane region" description="Helical" evidence="1">
    <location>
        <begin position="38"/>
        <end position="60"/>
    </location>
</feature>
<keyword evidence="1" id="KW-0472">Membrane</keyword>
<reference evidence="2" key="1">
    <citation type="journal article" date="2014" name="Front. Microbiol.">
        <title>High frequency of phylogenetically diverse reductive dehalogenase-homologous genes in deep subseafloor sedimentary metagenomes.</title>
        <authorList>
            <person name="Kawai M."/>
            <person name="Futagami T."/>
            <person name="Toyoda A."/>
            <person name="Takaki Y."/>
            <person name="Nishi S."/>
            <person name="Hori S."/>
            <person name="Arai W."/>
            <person name="Tsubouchi T."/>
            <person name="Morono Y."/>
            <person name="Uchiyama I."/>
            <person name="Ito T."/>
            <person name="Fujiyama A."/>
            <person name="Inagaki F."/>
            <person name="Takami H."/>
        </authorList>
    </citation>
    <scope>NUCLEOTIDE SEQUENCE</scope>
    <source>
        <strain evidence="2">Expedition CK06-06</strain>
    </source>
</reference>